<evidence type="ECO:0000256" key="1">
    <source>
        <dbReference type="ARBA" id="ARBA00022737"/>
    </source>
</evidence>
<gene>
    <name evidence="3" type="ORF">DM860_014656</name>
</gene>
<protein>
    <recommendedName>
        <fullName evidence="5">Pentacotripeptide-repeat region of PRORP domain-containing protein</fullName>
    </recommendedName>
</protein>
<dbReference type="InterPro" id="IPR046848">
    <property type="entry name" value="E_motif"/>
</dbReference>
<feature type="repeat" description="PPR" evidence="2">
    <location>
        <begin position="284"/>
        <end position="314"/>
    </location>
</feature>
<accession>A0A328DIG8</accession>
<feature type="repeat" description="PPR" evidence="2">
    <location>
        <begin position="175"/>
        <end position="209"/>
    </location>
</feature>
<keyword evidence="4" id="KW-1185">Reference proteome</keyword>
<dbReference type="PANTHER" id="PTHR47926">
    <property type="entry name" value="PENTATRICOPEPTIDE REPEAT-CONTAINING PROTEIN"/>
    <property type="match status" value="1"/>
</dbReference>
<dbReference type="Pfam" id="PF01535">
    <property type="entry name" value="PPR"/>
    <property type="match status" value="2"/>
</dbReference>
<evidence type="ECO:0000256" key="2">
    <source>
        <dbReference type="PROSITE-ProRule" id="PRU00708"/>
    </source>
</evidence>
<dbReference type="FunFam" id="1.25.40.10:FF:000090">
    <property type="entry name" value="Pentatricopeptide repeat-containing protein, chloroplastic"/>
    <property type="match status" value="1"/>
</dbReference>
<dbReference type="InterPro" id="IPR011990">
    <property type="entry name" value="TPR-like_helical_dom_sf"/>
</dbReference>
<reference evidence="3 4" key="1">
    <citation type="submission" date="2018-06" db="EMBL/GenBank/DDBJ databases">
        <title>The Genome of Cuscuta australis (Dodder) Provides Insight into the Evolution of Plant Parasitism.</title>
        <authorList>
            <person name="Liu H."/>
        </authorList>
    </citation>
    <scope>NUCLEOTIDE SEQUENCE [LARGE SCALE GENOMIC DNA]</scope>
    <source>
        <strain evidence="4">cv. Yunnan</strain>
        <tissue evidence="3">Vines</tissue>
    </source>
</reference>
<evidence type="ECO:0000313" key="3">
    <source>
        <dbReference type="EMBL" id="RAL45246.1"/>
    </source>
</evidence>
<comment type="caution">
    <text evidence="3">The sequence shown here is derived from an EMBL/GenBank/DDBJ whole genome shotgun (WGS) entry which is preliminary data.</text>
</comment>
<name>A0A328DIG8_9ASTE</name>
<dbReference type="GO" id="GO:0009451">
    <property type="term" value="P:RNA modification"/>
    <property type="evidence" value="ECO:0007669"/>
    <property type="project" value="InterPro"/>
</dbReference>
<dbReference type="SUPFAM" id="SSF48452">
    <property type="entry name" value="TPR-like"/>
    <property type="match status" value="1"/>
</dbReference>
<dbReference type="EMBL" id="NQVE01000135">
    <property type="protein sequence ID" value="RAL45246.1"/>
    <property type="molecule type" value="Genomic_DNA"/>
</dbReference>
<dbReference type="FunFam" id="1.25.40.10:FF:000344">
    <property type="entry name" value="Pentatricopeptide repeat-containing protein"/>
    <property type="match status" value="1"/>
</dbReference>
<keyword evidence="1" id="KW-0677">Repeat</keyword>
<dbReference type="AlphaFoldDB" id="A0A328DIG8"/>
<dbReference type="Gene3D" id="1.25.40.10">
    <property type="entry name" value="Tetratricopeptide repeat domain"/>
    <property type="match status" value="4"/>
</dbReference>
<evidence type="ECO:0008006" key="5">
    <source>
        <dbReference type="Google" id="ProtNLM"/>
    </source>
</evidence>
<dbReference type="InterPro" id="IPR002885">
    <property type="entry name" value="PPR_rpt"/>
</dbReference>
<dbReference type="NCBIfam" id="TIGR00756">
    <property type="entry name" value="PPR"/>
    <property type="match status" value="4"/>
</dbReference>
<dbReference type="GO" id="GO:0003723">
    <property type="term" value="F:RNA binding"/>
    <property type="evidence" value="ECO:0007669"/>
    <property type="project" value="InterPro"/>
</dbReference>
<dbReference type="InterPro" id="IPR046960">
    <property type="entry name" value="PPR_At4g14850-like_plant"/>
</dbReference>
<organism evidence="3 4">
    <name type="scientific">Cuscuta australis</name>
    <dbReference type="NCBI Taxonomy" id="267555"/>
    <lineage>
        <taxon>Eukaryota</taxon>
        <taxon>Viridiplantae</taxon>
        <taxon>Streptophyta</taxon>
        <taxon>Embryophyta</taxon>
        <taxon>Tracheophyta</taxon>
        <taxon>Spermatophyta</taxon>
        <taxon>Magnoliopsida</taxon>
        <taxon>eudicotyledons</taxon>
        <taxon>Gunneridae</taxon>
        <taxon>Pentapetalae</taxon>
        <taxon>asterids</taxon>
        <taxon>lamiids</taxon>
        <taxon>Solanales</taxon>
        <taxon>Convolvulaceae</taxon>
        <taxon>Cuscuteae</taxon>
        <taxon>Cuscuta</taxon>
        <taxon>Cuscuta subgen. Grammica</taxon>
        <taxon>Cuscuta sect. Cleistogrammica</taxon>
    </lineage>
</organism>
<feature type="repeat" description="PPR" evidence="2">
    <location>
        <begin position="392"/>
        <end position="426"/>
    </location>
</feature>
<dbReference type="PANTHER" id="PTHR47926:SF436">
    <property type="entry name" value="PENTATRICOPEPTIDE REPEAT-CONTAINING PROTEIN ELI1, CHLOROPLASTIC-LIKE ISOFORM X2"/>
    <property type="match status" value="1"/>
</dbReference>
<proteinExistence type="predicted"/>
<evidence type="ECO:0000313" key="4">
    <source>
        <dbReference type="Proteomes" id="UP000249390"/>
    </source>
</evidence>
<dbReference type="Pfam" id="PF20431">
    <property type="entry name" value="E_motif"/>
    <property type="match status" value="1"/>
</dbReference>
<dbReference type="Proteomes" id="UP000249390">
    <property type="component" value="Unassembled WGS sequence"/>
</dbReference>
<sequence>MSLGYHFIRSLPLTSDLTRLLQGRIPTVHLLQIHARVFLAGAHQDNLVATRLIGQYPPNLALRVFHHLRKPNLFPFNAITRVLSEEGLYVDAFLVYKKLNFLRLSPNDLTFSFLLKACTRAGDPICVRQIHTHVLKFGFLVNSFVSNGLLSVYAKTLKDLESASKLFDEMPERNDISCWTCLISGYAKSGQSEKALSTYLSMVKNNLSPKNDTMVSVLSACSNLDFVQVEYWVRNLLDTAYHCGLNDTICDSVKTVLVYLYGKCGKVDKSREIFDQVSADGKSSVVSWNTIITSLVQNGFASDALDLFSLMTKHHKCNPNHVTLVSLLSACAQLGCLELGISLHNHIKANQHERDAHGLLNRNLATALIDMYSKCGCVEKSREVFEQLVSKDVVSYNAMIMGLAVNGEGNTAMTLFEEMLELKLQPNAQTFLGVLCACSHSGLLKKGRQMFQEMSQRFFISPKMEHYSCYIDLLSRMGHVEEALEVATSMPFKPNSFVWGALLGGCLVHRKMELANHISRKLVQVDPDSSAGYVMMSNAFAVHHHWNNVWMLRSSMKESGVSKQPGRSWICMQGKVYEFLAGSSASKFQDERIFSTLERLLKEMKLPGT</sequence>
<dbReference type="PROSITE" id="PS51375">
    <property type="entry name" value="PPR"/>
    <property type="match status" value="3"/>
</dbReference>
<dbReference type="Pfam" id="PF13041">
    <property type="entry name" value="PPR_2"/>
    <property type="match status" value="3"/>
</dbReference>